<feature type="compositionally biased region" description="Low complexity" evidence="1">
    <location>
        <begin position="1"/>
        <end position="17"/>
    </location>
</feature>
<dbReference type="AlphaFoldDB" id="A0A9D3Y984"/>
<sequence>MSNPSNTTPNTETRSSTVAPHDLNTNQNPDMETSFSQPRRSMSPDRDLPGSHNLDRSLSNPDSEIDFPNLNRHRYDRGDHDRVNYPYRPRRSPSYNQEYSNDVQLKVHPPKYDGKEDIYEYIDSFEISCQINGWSPYLKGLHLANSLIGSARGILTELQRHEKTDINTLINKLKERYGSQNQNVIFRTELQNRTRRVEESIPELAQNIKKLALIQPRNSQILWLETILLKRLMTKLCA</sequence>
<dbReference type="EMBL" id="JAIWYP010000016">
    <property type="protein sequence ID" value="KAH3694217.1"/>
    <property type="molecule type" value="Genomic_DNA"/>
</dbReference>
<proteinExistence type="predicted"/>
<gene>
    <name evidence="2" type="ORF">DPMN_081657</name>
</gene>
<dbReference type="Proteomes" id="UP000828390">
    <property type="component" value="Unassembled WGS sequence"/>
</dbReference>
<dbReference type="PANTHER" id="PTHR45823">
    <property type="entry name" value="T-SNARE COILED-COIL HOMOLOGY DOMAIN-CONTAINING PROTEIN"/>
    <property type="match status" value="1"/>
</dbReference>
<reference evidence="2" key="2">
    <citation type="submission" date="2020-11" db="EMBL/GenBank/DDBJ databases">
        <authorList>
            <person name="McCartney M.A."/>
            <person name="Auch B."/>
            <person name="Kono T."/>
            <person name="Mallez S."/>
            <person name="Becker A."/>
            <person name="Gohl D.M."/>
            <person name="Silverstein K.A.T."/>
            <person name="Koren S."/>
            <person name="Bechman K.B."/>
            <person name="Herman A."/>
            <person name="Abrahante J.E."/>
            <person name="Garbe J."/>
        </authorList>
    </citation>
    <scope>NUCLEOTIDE SEQUENCE</scope>
    <source>
        <strain evidence="2">Duluth1</strain>
        <tissue evidence="2">Whole animal</tissue>
    </source>
</reference>
<name>A0A9D3Y984_DREPO</name>
<reference evidence="2" key="1">
    <citation type="journal article" date="2019" name="bioRxiv">
        <title>The Genome of the Zebra Mussel, Dreissena polymorpha: A Resource for Invasive Species Research.</title>
        <authorList>
            <person name="McCartney M.A."/>
            <person name="Auch B."/>
            <person name="Kono T."/>
            <person name="Mallez S."/>
            <person name="Zhang Y."/>
            <person name="Obille A."/>
            <person name="Becker A."/>
            <person name="Abrahante J.E."/>
            <person name="Garbe J."/>
            <person name="Badalamenti J.P."/>
            <person name="Herman A."/>
            <person name="Mangelson H."/>
            <person name="Liachko I."/>
            <person name="Sullivan S."/>
            <person name="Sone E.D."/>
            <person name="Koren S."/>
            <person name="Silverstein K.A.T."/>
            <person name="Beckman K.B."/>
            <person name="Gohl D.M."/>
        </authorList>
    </citation>
    <scope>NUCLEOTIDE SEQUENCE</scope>
    <source>
        <strain evidence="2">Duluth1</strain>
        <tissue evidence="2">Whole animal</tissue>
    </source>
</reference>
<comment type="caution">
    <text evidence="2">The sequence shown here is derived from an EMBL/GenBank/DDBJ whole genome shotgun (WGS) entry which is preliminary data.</text>
</comment>
<organism evidence="2 3">
    <name type="scientific">Dreissena polymorpha</name>
    <name type="common">Zebra mussel</name>
    <name type="synonym">Mytilus polymorpha</name>
    <dbReference type="NCBI Taxonomy" id="45954"/>
    <lineage>
        <taxon>Eukaryota</taxon>
        <taxon>Metazoa</taxon>
        <taxon>Spiralia</taxon>
        <taxon>Lophotrochozoa</taxon>
        <taxon>Mollusca</taxon>
        <taxon>Bivalvia</taxon>
        <taxon>Autobranchia</taxon>
        <taxon>Heteroconchia</taxon>
        <taxon>Euheterodonta</taxon>
        <taxon>Imparidentia</taxon>
        <taxon>Neoheterodontei</taxon>
        <taxon>Myida</taxon>
        <taxon>Dreissenoidea</taxon>
        <taxon>Dreissenidae</taxon>
        <taxon>Dreissena</taxon>
    </lineage>
</organism>
<evidence type="ECO:0000313" key="2">
    <source>
        <dbReference type="EMBL" id="KAH3694217.1"/>
    </source>
</evidence>
<dbReference type="PANTHER" id="PTHR45823:SF1">
    <property type="entry name" value="T-SNARE COILED-COIL HOMOLOGY DOMAIN-CONTAINING PROTEIN"/>
    <property type="match status" value="1"/>
</dbReference>
<evidence type="ECO:0000313" key="3">
    <source>
        <dbReference type="Proteomes" id="UP000828390"/>
    </source>
</evidence>
<feature type="region of interest" description="Disordered" evidence="1">
    <location>
        <begin position="1"/>
        <end position="96"/>
    </location>
</feature>
<keyword evidence="3" id="KW-1185">Reference proteome</keyword>
<feature type="compositionally biased region" description="Basic and acidic residues" evidence="1">
    <location>
        <begin position="42"/>
        <end position="55"/>
    </location>
</feature>
<feature type="compositionally biased region" description="Polar residues" evidence="1">
    <location>
        <begin position="23"/>
        <end position="40"/>
    </location>
</feature>
<protein>
    <submittedName>
        <fullName evidence="2">Uncharacterized protein</fullName>
    </submittedName>
</protein>
<evidence type="ECO:0000256" key="1">
    <source>
        <dbReference type="SAM" id="MobiDB-lite"/>
    </source>
</evidence>
<accession>A0A9D3Y984</accession>